<dbReference type="Proteomes" id="UP000801492">
    <property type="component" value="Unassembled WGS sequence"/>
</dbReference>
<organism evidence="2 3">
    <name type="scientific">Ignelater luminosus</name>
    <name type="common">Cucubano</name>
    <name type="synonym">Pyrophorus luminosus</name>
    <dbReference type="NCBI Taxonomy" id="2038154"/>
    <lineage>
        <taxon>Eukaryota</taxon>
        <taxon>Metazoa</taxon>
        <taxon>Ecdysozoa</taxon>
        <taxon>Arthropoda</taxon>
        <taxon>Hexapoda</taxon>
        <taxon>Insecta</taxon>
        <taxon>Pterygota</taxon>
        <taxon>Neoptera</taxon>
        <taxon>Endopterygota</taxon>
        <taxon>Coleoptera</taxon>
        <taxon>Polyphaga</taxon>
        <taxon>Elateriformia</taxon>
        <taxon>Elateroidea</taxon>
        <taxon>Elateridae</taxon>
        <taxon>Agrypninae</taxon>
        <taxon>Pyrophorini</taxon>
        <taxon>Ignelater</taxon>
    </lineage>
</organism>
<dbReference type="InterPro" id="IPR041588">
    <property type="entry name" value="Integrase_H2C2"/>
</dbReference>
<keyword evidence="3" id="KW-1185">Reference proteome</keyword>
<dbReference type="GO" id="GO:0003676">
    <property type="term" value="F:nucleic acid binding"/>
    <property type="evidence" value="ECO:0007669"/>
    <property type="project" value="InterPro"/>
</dbReference>
<dbReference type="InterPro" id="IPR012337">
    <property type="entry name" value="RNaseH-like_sf"/>
</dbReference>
<dbReference type="EMBL" id="VTPC01006738">
    <property type="protein sequence ID" value="KAF2894699.1"/>
    <property type="molecule type" value="Genomic_DNA"/>
</dbReference>
<dbReference type="Gene3D" id="3.30.420.10">
    <property type="entry name" value="Ribonuclease H-like superfamily/Ribonuclease H"/>
    <property type="match status" value="1"/>
</dbReference>
<dbReference type="SUPFAM" id="SSF53098">
    <property type="entry name" value="Ribonuclease H-like"/>
    <property type="match status" value="1"/>
</dbReference>
<gene>
    <name evidence="2" type="ORF">ILUMI_11474</name>
</gene>
<dbReference type="OrthoDB" id="6771531at2759"/>
<dbReference type="InterPro" id="IPR036397">
    <property type="entry name" value="RNaseH_sf"/>
</dbReference>
<dbReference type="Pfam" id="PF17921">
    <property type="entry name" value="Integrase_H2C2"/>
    <property type="match status" value="1"/>
</dbReference>
<feature type="domain" description="Integrase zinc-binding" evidence="1">
    <location>
        <begin position="468"/>
        <end position="521"/>
    </location>
</feature>
<dbReference type="AlphaFoldDB" id="A0A8K0CW55"/>
<dbReference type="PANTHER" id="PTHR47331">
    <property type="entry name" value="PHD-TYPE DOMAIN-CONTAINING PROTEIN"/>
    <property type="match status" value="1"/>
</dbReference>
<evidence type="ECO:0000259" key="1">
    <source>
        <dbReference type="Pfam" id="PF17921"/>
    </source>
</evidence>
<sequence length="754" mass="86511">MSEQHRIKLPKRELTKYGKDIRGWLAFWATKSSKKEFWSRQHAHKDIRPRSIVFGNSKRAERNHGLRGPVNAIKERDLTYLRFAEEKNKHSSHDTKKGREKDEVLTNKTQSLRVFRSGHHVSQECRKAFKLIYEEKIKKLIEEKQCFRSLRTGHPKKKCKAKVTCVEHVGFKSNVDHYPTSQQTPSQQLRGNEEQSSVFTWQTTNRPSMQHQADGHKMVNSSLNSTVDSNVCLETLLVKLRAIINGGSSQSYVLEDIAKQLGLQQVGRQDVTHELFGGRRNSDKHNLFEHDQLVLTVGGIVSKTDQVRIGYSRKIPTRASSGMIVTFMKVQEISITDFWALESIGVMHEGATRSKADLNNTVEEEFRSTIIRLQDGRYKLCLLWIRDKADINSNRRQTEKKLMELKEAKVRVLRYVQQSVGDAGLGFCVERMNVFKDSDGLLRLKSPFYNTKSEFDIRCPIILPGNNEVVKVLIRKVHKTALHVGVETVQHLLRHKFWVLKGKRAVRLVITFCILCRRSSAKKTIVECISIPEDRVRAVAPFQVAGVDVSARREKVWMVLYTCAVYRAVHLQFGHSLSTGGFLRSLQKFIAGRGRPATIYSDNGLNFVGCNNLFRHVTISRITWTCNPPTAAWWVEWWERLIGMMKTLFRSGLGNKTVDYEELLTWMFKAESVMNQRPLTHNEEAGGGVLPSSPAQFIQDNPIACLPKADLVEEKLLRLAQQVQVLRQELRARLRNEYLGFLRHYTPIGPTTDL</sequence>
<comment type="caution">
    <text evidence="2">The sequence shown here is derived from an EMBL/GenBank/DDBJ whole genome shotgun (WGS) entry which is preliminary data.</text>
</comment>
<evidence type="ECO:0000313" key="2">
    <source>
        <dbReference type="EMBL" id="KAF2894699.1"/>
    </source>
</evidence>
<evidence type="ECO:0000313" key="3">
    <source>
        <dbReference type="Proteomes" id="UP000801492"/>
    </source>
</evidence>
<protein>
    <recommendedName>
        <fullName evidence="1">Integrase zinc-binding domain-containing protein</fullName>
    </recommendedName>
</protein>
<reference evidence="2" key="1">
    <citation type="submission" date="2019-08" db="EMBL/GenBank/DDBJ databases">
        <title>The genome of the North American firefly Photinus pyralis.</title>
        <authorList>
            <consortium name="Photinus pyralis genome working group"/>
            <person name="Fallon T.R."/>
            <person name="Sander Lower S.E."/>
            <person name="Weng J.-K."/>
        </authorList>
    </citation>
    <scope>NUCLEOTIDE SEQUENCE</scope>
    <source>
        <strain evidence="2">TRF0915ILg1</strain>
        <tissue evidence="2">Whole body</tissue>
    </source>
</reference>
<accession>A0A8K0CW55</accession>
<proteinExistence type="predicted"/>
<name>A0A8K0CW55_IGNLU</name>